<sequence>MIVIIEIPVVILNERFLNGKDLHKYLIAIIDILFVGNVGGIVILFGNYNNNQNNTQQTR</sequence>
<evidence type="ECO:0000313" key="3">
    <source>
        <dbReference type="Proteomes" id="UP000019260"/>
    </source>
</evidence>
<name>W0GKQ1_9MOLU</name>
<protein>
    <submittedName>
        <fullName evidence="2">Uncharacterized protein</fullName>
    </submittedName>
</protein>
<dbReference type="KEGG" id="smir:SMM_0402"/>
<keyword evidence="1" id="KW-0812">Transmembrane</keyword>
<gene>
    <name evidence="2" type="ORF">P344_02410</name>
</gene>
<dbReference type="EMBL" id="CP006720">
    <property type="protein sequence ID" value="AHI57829.1"/>
    <property type="molecule type" value="Genomic_DNA"/>
</dbReference>
<keyword evidence="3" id="KW-1185">Reference proteome</keyword>
<organism evidence="2 3">
    <name type="scientific">Spiroplasma mirum ATCC 29335</name>
    <dbReference type="NCBI Taxonomy" id="838561"/>
    <lineage>
        <taxon>Bacteria</taxon>
        <taxon>Bacillati</taxon>
        <taxon>Mycoplasmatota</taxon>
        <taxon>Mollicutes</taxon>
        <taxon>Entomoplasmatales</taxon>
        <taxon>Spiroplasmataceae</taxon>
        <taxon>Spiroplasma</taxon>
    </lineage>
</organism>
<proteinExistence type="predicted"/>
<accession>W0GKQ1</accession>
<keyword evidence="1" id="KW-1133">Transmembrane helix</keyword>
<dbReference type="RefSeq" id="WP_025317207.1">
    <property type="nucleotide sequence ID" value="NZ_CP002082.1"/>
</dbReference>
<evidence type="ECO:0000313" key="2">
    <source>
        <dbReference type="EMBL" id="AHI57829.1"/>
    </source>
</evidence>
<dbReference type="PATRIC" id="fig|838561.3.peg.463"/>
<evidence type="ECO:0000256" key="1">
    <source>
        <dbReference type="SAM" id="Phobius"/>
    </source>
</evidence>
<dbReference type="STRING" id="838561.P344_02410"/>
<reference evidence="2 3" key="1">
    <citation type="submission" date="2013-09" db="EMBL/GenBank/DDBJ databases">
        <title>Complete genome sequence of Spiroplasma mirum suckling mouse cataract agent.</title>
        <authorList>
            <person name="Landry C.A."/>
            <person name="Bastian F.O."/>
            <person name="Thune R.L."/>
        </authorList>
    </citation>
    <scope>NUCLEOTIDE SEQUENCE [LARGE SCALE GENOMIC DNA]</scope>
    <source>
        <strain evidence="2 3">SMCA</strain>
    </source>
</reference>
<feature type="transmembrane region" description="Helical" evidence="1">
    <location>
        <begin position="25"/>
        <end position="45"/>
    </location>
</feature>
<keyword evidence="1" id="KW-0472">Membrane</keyword>
<dbReference type="AlphaFoldDB" id="W0GKQ1"/>
<dbReference type="HOGENOM" id="CLU_2958472_0_0_14"/>
<dbReference type="Proteomes" id="UP000019260">
    <property type="component" value="Chromosome"/>
</dbReference>
<dbReference type="KEGG" id="smia:P344_02410"/>